<keyword evidence="4" id="KW-1185">Reference proteome</keyword>
<evidence type="ECO:0000256" key="2">
    <source>
        <dbReference type="SAM" id="SignalP"/>
    </source>
</evidence>
<reference evidence="3 4" key="1">
    <citation type="submission" date="2019-01" db="EMBL/GenBank/DDBJ databases">
        <authorList>
            <person name="Chen W.-M."/>
        </authorList>
    </citation>
    <scope>NUCLEOTIDE SEQUENCE [LARGE SCALE GENOMIC DNA]</scope>
    <source>
        <strain evidence="3 4">CCP-6</strain>
    </source>
</reference>
<comment type="similarity">
    <text evidence="1">Belongs to the UPF0065 (bug) family.</text>
</comment>
<dbReference type="RefSeq" id="WP_127785346.1">
    <property type="nucleotide sequence ID" value="NZ_SACL01000001.1"/>
</dbReference>
<name>A0A437MMM9_9PROT</name>
<evidence type="ECO:0000313" key="4">
    <source>
        <dbReference type="Proteomes" id="UP000282957"/>
    </source>
</evidence>
<dbReference type="InterPro" id="IPR005064">
    <property type="entry name" value="BUG"/>
</dbReference>
<dbReference type="Pfam" id="PF03401">
    <property type="entry name" value="TctC"/>
    <property type="match status" value="1"/>
</dbReference>
<sequence length="322" mass="33589">MNQLSRRALLAGLAAAPVAATAQPAWRPTRPVRLIAPYTPGGGADTLARLLAQPMSEILGQPFVVENRPGAGGSIGAGEVAKAAPDGHTLMCDASAHVVNPAVLRDLPFDYRTAFSYISQVSVIPMIVLVPASSPANTLAELIDMLKREPGLPYGSAGNATAPHMATVLMLARAGVQATHVPYRGGSAALPDLLAGALSFTLGTVPYSVELIRNRRVKALAVTSATRVSSVPDVPTIAESGYPGYELNEWNGLYGPAGLPAPAVQAIYQAAKTALDDPRVKDRLGALGAIGLGSDPATFTRFVTEQRDLMARLVRENNIAAE</sequence>
<dbReference type="InterPro" id="IPR042100">
    <property type="entry name" value="Bug_dom1"/>
</dbReference>
<accession>A0A437MMM9</accession>
<dbReference type="Gene3D" id="3.40.190.150">
    <property type="entry name" value="Bordetella uptake gene, domain 1"/>
    <property type="match status" value="1"/>
</dbReference>
<dbReference type="OrthoDB" id="7247100at2"/>
<gene>
    <name evidence="3" type="ORF">EOD42_01815</name>
</gene>
<comment type="caution">
    <text evidence="3">The sequence shown here is derived from an EMBL/GenBank/DDBJ whole genome shotgun (WGS) entry which is preliminary data.</text>
</comment>
<organism evidence="3 4">
    <name type="scientific">Rhodovarius crocodyli</name>
    <dbReference type="NCBI Taxonomy" id="1979269"/>
    <lineage>
        <taxon>Bacteria</taxon>
        <taxon>Pseudomonadati</taxon>
        <taxon>Pseudomonadota</taxon>
        <taxon>Alphaproteobacteria</taxon>
        <taxon>Acetobacterales</taxon>
        <taxon>Roseomonadaceae</taxon>
        <taxon>Rhodovarius</taxon>
    </lineage>
</organism>
<evidence type="ECO:0000313" key="3">
    <source>
        <dbReference type="EMBL" id="RVT98876.1"/>
    </source>
</evidence>
<feature type="chain" id="PRO_5019168632" evidence="2">
    <location>
        <begin position="23"/>
        <end position="322"/>
    </location>
</feature>
<dbReference type="PIRSF" id="PIRSF017082">
    <property type="entry name" value="YflP"/>
    <property type="match status" value="1"/>
</dbReference>
<dbReference type="PANTHER" id="PTHR42928:SF5">
    <property type="entry name" value="BLR1237 PROTEIN"/>
    <property type="match status" value="1"/>
</dbReference>
<dbReference type="EMBL" id="SACL01000001">
    <property type="protein sequence ID" value="RVT98876.1"/>
    <property type="molecule type" value="Genomic_DNA"/>
</dbReference>
<evidence type="ECO:0000256" key="1">
    <source>
        <dbReference type="ARBA" id="ARBA00006987"/>
    </source>
</evidence>
<dbReference type="PROSITE" id="PS51318">
    <property type="entry name" value="TAT"/>
    <property type="match status" value="1"/>
</dbReference>
<dbReference type="InterPro" id="IPR006311">
    <property type="entry name" value="TAT_signal"/>
</dbReference>
<keyword evidence="2" id="KW-0732">Signal</keyword>
<dbReference type="CDD" id="cd13578">
    <property type="entry name" value="PBP2_Bug27"/>
    <property type="match status" value="1"/>
</dbReference>
<dbReference type="Proteomes" id="UP000282957">
    <property type="component" value="Unassembled WGS sequence"/>
</dbReference>
<proteinExistence type="inferred from homology"/>
<dbReference type="SUPFAM" id="SSF53850">
    <property type="entry name" value="Periplasmic binding protein-like II"/>
    <property type="match status" value="1"/>
</dbReference>
<dbReference type="AlphaFoldDB" id="A0A437MMM9"/>
<feature type="signal peptide" evidence="2">
    <location>
        <begin position="1"/>
        <end position="22"/>
    </location>
</feature>
<dbReference type="PANTHER" id="PTHR42928">
    <property type="entry name" value="TRICARBOXYLATE-BINDING PROTEIN"/>
    <property type="match status" value="1"/>
</dbReference>
<dbReference type="Gene3D" id="3.40.190.10">
    <property type="entry name" value="Periplasmic binding protein-like II"/>
    <property type="match status" value="1"/>
</dbReference>
<protein>
    <submittedName>
        <fullName evidence="3">Tripartite tricarboxylate transporter substrate binding protein</fullName>
    </submittedName>
</protein>